<dbReference type="EMBL" id="JACJVJ010000002">
    <property type="protein sequence ID" value="MBC2778179.1"/>
    <property type="molecule type" value="Genomic_DNA"/>
</dbReference>
<protein>
    <recommendedName>
        <fullName evidence="4">JmjC domain-containing protein</fullName>
    </recommendedName>
</protein>
<dbReference type="GO" id="GO:0046872">
    <property type="term" value="F:metal ion binding"/>
    <property type="evidence" value="ECO:0007669"/>
    <property type="project" value="UniProtKB-KW"/>
</dbReference>
<evidence type="ECO:0000256" key="2">
    <source>
        <dbReference type="ARBA" id="ARBA00022723"/>
    </source>
</evidence>
<feature type="domain" description="JmjC" evidence="4">
    <location>
        <begin position="80"/>
        <end position="235"/>
    </location>
</feature>
<proteinExistence type="predicted"/>
<dbReference type="Gene3D" id="2.60.120.650">
    <property type="entry name" value="Cupin"/>
    <property type="match status" value="1"/>
</dbReference>
<evidence type="ECO:0000259" key="4">
    <source>
        <dbReference type="PROSITE" id="PS51184"/>
    </source>
</evidence>
<evidence type="ECO:0000313" key="6">
    <source>
        <dbReference type="Proteomes" id="UP000564378"/>
    </source>
</evidence>
<evidence type="ECO:0000256" key="3">
    <source>
        <dbReference type="ARBA" id="ARBA00023004"/>
    </source>
</evidence>
<keyword evidence="6" id="KW-1185">Reference proteome</keyword>
<dbReference type="Proteomes" id="UP000564378">
    <property type="component" value="Unassembled WGS sequence"/>
</dbReference>
<dbReference type="PROSITE" id="PS51184">
    <property type="entry name" value="JMJC"/>
    <property type="match status" value="1"/>
</dbReference>
<evidence type="ECO:0000313" key="5">
    <source>
        <dbReference type="EMBL" id="MBC2778179.1"/>
    </source>
</evidence>
<dbReference type="RefSeq" id="WP_185801454.1">
    <property type="nucleotide sequence ID" value="NZ_JACJVJ010000002.1"/>
</dbReference>
<dbReference type="AlphaFoldDB" id="A0A842I0K8"/>
<accession>A0A842I0K8</accession>
<dbReference type="InterPro" id="IPR003347">
    <property type="entry name" value="JmjC_dom"/>
</dbReference>
<keyword evidence="3" id="KW-0408">Iron</keyword>
<sequence>MTDCQSHSYTLADALLAPTGAETFLADAYARRAMHFAAPDPARFTDYAEVAEIEALMRAPGFFDTLTVALRIIGQDAPAFASRPADVYENLSKGGAVQFVGIERVLPDTHPLASAFQALGALIGAKPQKIAVFLSPPGQAIPVHKDPFEVFTLQIAGRKTWHLFDFHAPMTADEAIDPGQPPRESVTLEPGDMLYVPKGQAHRVDSGEGLAISASLVFAPPSWEKLADYLAETIGDDRDFWQALPPDGIAGDFEAMRGKLKAALDALDPTAFAARIAAERAASLQGLPANHLETALAVDIFDADTLIRLRPGPAPLVSSDGERAFLVSAYDDPISGPIDALAAFRFIAEATSPFRIVDICSVLSPSSKVAIARKLARRGVVQIVSGRDG</sequence>
<gene>
    <name evidence="5" type="ORF">H6P80_11180</name>
</gene>
<name>A0A842I0K8_9SPHN</name>
<comment type="caution">
    <text evidence="5">The sequence shown here is derived from an EMBL/GenBank/DDBJ whole genome shotgun (WGS) entry which is preliminary data.</text>
</comment>
<keyword evidence="2" id="KW-0479">Metal-binding</keyword>
<dbReference type="InterPro" id="IPR039994">
    <property type="entry name" value="NO66-like"/>
</dbReference>
<comment type="cofactor">
    <cofactor evidence="1">
        <name>Fe(2+)</name>
        <dbReference type="ChEBI" id="CHEBI:29033"/>
    </cofactor>
</comment>
<dbReference type="PANTHER" id="PTHR13096">
    <property type="entry name" value="MINA53 MYC INDUCED NUCLEAR ANTIGEN"/>
    <property type="match status" value="1"/>
</dbReference>
<evidence type="ECO:0000256" key="1">
    <source>
        <dbReference type="ARBA" id="ARBA00001954"/>
    </source>
</evidence>
<organism evidence="5 6">
    <name type="scientific">Parasphingopyxis marina</name>
    <dbReference type="NCBI Taxonomy" id="2761622"/>
    <lineage>
        <taxon>Bacteria</taxon>
        <taxon>Pseudomonadati</taxon>
        <taxon>Pseudomonadota</taxon>
        <taxon>Alphaproteobacteria</taxon>
        <taxon>Sphingomonadales</taxon>
        <taxon>Sphingomonadaceae</taxon>
        <taxon>Parasphingopyxis</taxon>
    </lineage>
</organism>
<dbReference type="Pfam" id="PF08007">
    <property type="entry name" value="JmjC_2"/>
    <property type="match status" value="1"/>
</dbReference>
<dbReference type="SUPFAM" id="SSF51197">
    <property type="entry name" value="Clavaminate synthase-like"/>
    <property type="match status" value="1"/>
</dbReference>
<reference evidence="5 6" key="1">
    <citation type="submission" date="2020-08" db="EMBL/GenBank/DDBJ databases">
        <title>Draft genome sequence of Parasphingopyxis sp. GrpM-11.</title>
        <authorList>
            <person name="Oh J."/>
            <person name="Roh D.-H."/>
        </authorList>
    </citation>
    <scope>NUCLEOTIDE SEQUENCE [LARGE SCALE GENOMIC DNA]</scope>
    <source>
        <strain evidence="5 6">GrpM-11</strain>
    </source>
</reference>
<dbReference type="PANTHER" id="PTHR13096:SF8">
    <property type="entry name" value="RIBOSOMAL OXYGENASE 1"/>
    <property type="match status" value="1"/>
</dbReference>